<dbReference type="EMBL" id="RWGY01000923">
    <property type="protein sequence ID" value="TVT97886.1"/>
    <property type="molecule type" value="Genomic_DNA"/>
</dbReference>
<comment type="caution">
    <text evidence="7">The sequence shown here is derived from an EMBL/GenBank/DDBJ whole genome shotgun (WGS) entry which is preliminary data.</text>
</comment>
<feature type="region of interest" description="Disordered" evidence="5">
    <location>
        <begin position="160"/>
        <end position="190"/>
    </location>
</feature>
<accession>A0A5J9SGD3</accession>
<keyword evidence="2" id="KW-0238">DNA-binding</keyword>
<dbReference type="OrthoDB" id="682680at2759"/>
<keyword evidence="1" id="KW-0805">Transcription regulation</keyword>
<dbReference type="Gramene" id="TVT97886">
    <property type="protein sequence ID" value="TVT97886"/>
    <property type="gene ID" value="EJB05_56812"/>
</dbReference>
<feature type="region of interest" description="Disordered" evidence="5">
    <location>
        <begin position="419"/>
        <end position="488"/>
    </location>
</feature>
<feature type="compositionally biased region" description="Basic and acidic residues" evidence="5">
    <location>
        <begin position="444"/>
        <end position="469"/>
    </location>
</feature>
<dbReference type="PANTHER" id="PTHR46405">
    <property type="entry name" value="OS05G0141500 PROTEIN"/>
    <property type="match status" value="1"/>
</dbReference>
<dbReference type="PANTHER" id="PTHR46405:SF1">
    <property type="entry name" value="E3 UBIQUITIN-PROTEIN LIGASE RF4-RELATED"/>
    <property type="match status" value="1"/>
</dbReference>
<dbReference type="Pfam" id="PF02365">
    <property type="entry name" value="NAM"/>
    <property type="match status" value="1"/>
</dbReference>
<dbReference type="PROSITE" id="PS51005">
    <property type="entry name" value="NAC"/>
    <property type="match status" value="1"/>
</dbReference>
<feature type="region of interest" description="Disordered" evidence="5">
    <location>
        <begin position="258"/>
        <end position="282"/>
    </location>
</feature>
<dbReference type="Proteomes" id="UP000324897">
    <property type="component" value="Unassembled WGS sequence"/>
</dbReference>
<evidence type="ECO:0000256" key="2">
    <source>
        <dbReference type="ARBA" id="ARBA00023125"/>
    </source>
</evidence>
<reference evidence="7 8" key="1">
    <citation type="journal article" date="2019" name="Sci. Rep.">
        <title>A high-quality genome of Eragrostis curvula grass provides insights into Poaceae evolution and supports new strategies to enhance forage quality.</title>
        <authorList>
            <person name="Carballo J."/>
            <person name="Santos B.A.C.M."/>
            <person name="Zappacosta D."/>
            <person name="Garbus I."/>
            <person name="Selva J.P."/>
            <person name="Gallo C.A."/>
            <person name="Diaz A."/>
            <person name="Albertini E."/>
            <person name="Caccamo M."/>
            <person name="Echenique V."/>
        </authorList>
    </citation>
    <scope>NUCLEOTIDE SEQUENCE [LARGE SCALE GENOMIC DNA]</scope>
    <source>
        <strain evidence="8">cv. Victoria</strain>
        <tissue evidence="7">Leaf</tissue>
    </source>
</reference>
<gene>
    <name evidence="7" type="ORF">EJB05_56812</name>
</gene>
<evidence type="ECO:0000256" key="4">
    <source>
        <dbReference type="ARBA" id="ARBA00023242"/>
    </source>
</evidence>
<feature type="non-terminal residue" evidence="7">
    <location>
        <position position="1"/>
    </location>
</feature>
<dbReference type="InterPro" id="IPR046934">
    <property type="entry name" value="PIR2-like"/>
</dbReference>
<evidence type="ECO:0000256" key="3">
    <source>
        <dbReference type="ARBA" id="ARBA00023163"/>
    </source>
</evidence>
<dbReference type="GO" id="GO:0006355">
    <property type="term" value="P:regulation of DNA-templated transcription"/>
    <property type="evidence" value="ECO:0007669"/>
    <property type="project" value="InterPro"/>
</dbReference>
<dbReference type="Gene3D" id="2.170.150.80">
    <property type="entry name" value="NAC domain"/>
    <property type="match status" value="1"/>
</dbReference>
<feature type="domain" description="NAC" evidence="6">
    <location>
        <begin position="8"/>
        <end position="154"/>
    </location>
</feature>
<dbReference type="GO" id="GO:0003677">
    <property type="term" value="F:DNA binding"/>
    <property type="evidence" value="ECO:0007669"/>
    <property type="project" value="UniProtKB-KW"/>
</dbReference>
<evidence type="ECO:0000313" key="8">
    <source>
        <dbReference type="Proteomes" id="UP000324897"/>
    </source>
</evidence>
<proteinExistence type="predicted"/>
<dbReference type="AlphaFoldDB" id="A0A5J9SGD3"/>
<evidence type="ECO:0000256" key="5">
    <source>
        <dbReference type="SAM" id="MobiDB-lite"/>
    </source>
</evidence>
<dbReference type="Pfam" id="PF20235">
    <property type="entry name" value="PIR2-like_helical"/>
    <property type="match status" value="1"/>
</dbReference>
<dbReference type="SUPFAM" id="SSF101941">
    <property type="entry name" value="NAC domain"/>
    <property type="match status" value="1"/>
</dbReference>
<name>A0A5J9SGD3_9POAL</name>
<keyword evidence="8" id="KW-1185">Reference proteome</keyword>
<protein>
    <recommendedName>
        <fullName evidence="6">NAC domain-containing protein</fullName>
    </recommendedName>
</protein>
<organism evidence="7 8">
    <name type="scientific">Eragrostis curvula</name>
    <name type="common">weeping love grass</name>
    <dbReference type="NCBI Taxonomy" id="38414"/>
    <lineage>
        <taxon>Eukaryota</taxon>
        <taxon>Viridiplantae</taxon>
        <taxon>Streptophyta</taxon>
        <taxon>Embryophyta</taxon>
        <taxon>Tracheophyta</taxon>
        <taxon>Spermatophyta</taxon>
        <taxon>Magnoliopsida</taxon>
        <taxon>Liliopsida</taxon>
        <taxon>Poales</taxon>
        <taxon>Poaceae</taxon>
        <taxon>PACMAD clade</taxon>
        <taxon>Chloridoideae</taxon>
        <taxon>Eragrostideae</taxon>
        <taxon>Eragrostidinae</taxon>
        <taxon>Eragrostis</taxon>
    </lineage>
</organism>
<keyword evidence="4" id="KW-0539">Nucleus</keyword>
<evidence type="ECO:0000256" key="1">
    <source>
        <dbReference type="ARBA" id="ARBA00023015"/>
    </source>
</evidence>
<dbReference type="InterPro" id="IPR036093">
    <property type="entry name" value="NAC_dom_sf"/>
</dbReference>
<sequence length="798" mass="89224">MAADLRSLPPGYRFVPKEKELVEFYLLPRARGLPDPFPGVDITDDDTAASTQPWKLFRRHNRKEDDEPYFFVHSGDTKAGARQDRLVDGGFKWKSQRRVPGVLEVGGEKIKWTKHMLSLQHGDGDGGSLGWVMHEYTITEPHYASVKICHISFTGHGQKRKRIPDGYDDCESERESQRARVDATPLAPTSNQETEHAFGAMDQEQLQGENCLFESAPQRLHVATAPSSSPVMTGNFDQETEYVQAGTIEYLDAEDIKDGSARSDSGTTATMLDQDSGASAHQAPSDDFIAEMIDEMTDVEGTLELNEEAPMREQQQEGVVIPLPMVQESSTAEDLYAYPQFCRMPDMLAGSLADNPRAKQVHSNNLRILKRKPKINLNGRTTIPFLKIWVPKCKCKPGPSCSPASVNKAYRVGELWGGLDGPQPTLQPTPSFGHQAAHPISPDSRAERASRTEREYTPEQREERKELGLRRRRPGSATEAERREAQGLRSLRTARLEEARRRRRWAGRRRGDGEVVLCSARRLPAQADKYILAMGACGNGGNPYSSYVAERDDKSRNTKLHSDFAAAEMQLNPAYGDLSLIRVKLEHSWSSVQAFVAEQMTLMDLDMDWSREVVGLNGFRYVGCNDLRDIALNSLHMFFKTAVEMLSCEGYTEDAVLNAILDSALCYQFDGPITKIADHARALLQSSHLVDFSLNDNVDTHLHMLGLYILCKASNLLKTYYPFFTWGDALWCILLCDMDISIARTVSVYMSGFEKGQSEGLSLSHGDFCEDRGATELSEQNNSSHLNLKQCKGRGVIL</sequence>
<evidence type="ECO:0000313" key="7">
    <source>
        <dbReference type="EMBL" id="TVT97886.1"/>
    </source>
</evidence>
<evidence type="ECO:0000259" key="6">
    <source>
        <dbReference type="PROSITE" id="PS51005"/>
    </source>
</evidence>
<keyword evidence="3" id="KW-0804">Transcription</keyword>
<dbReference type="InterPro" id="IPR046527">
    <property type="entry name" value="PIR2-like_helical"/>
</dbReference>
<dbReference type="InterPro" id="IPR003441">
    <property type="entry name" value="NAC-dom"/>
</dbReference>
<feature type="compositionally biased region" description="Polar residues" evidence="5">
    <location>
        <begin position="262"/>
        <end position="279"/>
    </location>
</feature>